<dbReference type="Proteomes" id="UP001321445">
    <property type="component" value="Chromosome"/>
</dbReference>
<keyword evidence="1" id="KW-0732">Signal</keyword>
<proteinExistence type="predicted"/>
<feature type="signal peptide" evidence="1">
    <location>
        <begin position="1"/>
        <end position="20"/>
    </location>
</feature>
<sequence>MNKRILKLLLVAFAVMATMAGCGEGGDEAVVSTVPSTPIVSRSTPLEMIGDESFNALSEEDKIYVANKLYTTFYKGVDLETLKGKIASGHFISDFYATLHSDDVAQPDLDKIKKDEYEIADGKRFGGPLTEKFRSIYTEIATTLYYTKLSKSYYDAWMAYILDQTILFSPGWEIESVHPFPELISSNYNRLKDGISKDMPIKKIAYAHMVSKENWARFRSSEDNGREMLEIWLYDFNDLDVPLAAKALKNWRWEVRYEPVSDMARDYAYYHFNDTTNADEKNAEPIELLGTTITTGEDFYHAIVNHEDFMHGVVLRLVNIFFPDYTEEKKVKIVNAIIETNPTTFRDIFEEILFSKEYLFNSNRVKSYEEIYMGLAHKLDINPGYEIFGFFHQTGRQVYEGGLVVSKQEAFTYKLGRSDRVPSDSDSVMRLHLNIRDEVFLNRRGSRGWNYSNLLSRYYNDDTTLKGYLNNMFLDIVGRNMTEMEEKKLIEVATNAGCVSATGFDKFPIMLMAFDYFSRLSEVYVYRKVEVEGDAS</sequence>
<keyword evidence="3" id="KW-1185">Reference proteome</keyword>
<evidence type="ECO:0000256" key="1">
    <source>
        <dbReference type="SAM" id="SignalP"/>
    </source>
</evidence>
<feature type="chain" id="PRO_5046531602" evidence="1">
    <location>
        <begin position="21"/>
        <end position="536"/>
    </location>
</feature>
<gene>
    <name evidence="2" type="ORF">HCR_18950</name>
</gene>
<reference evidence="2 3" key="1">
    <citation type="submission" date="2023-03" db="EMBL/GenBank/DDBJ databases">
        <title>Description of Hydrogenimonas sp. ISO32.</title>
        <authorList>
            <person name="Mino S."/>
            <person name="Fukazawa S."/>
            <person name="Sawabe T."/>
        </authorList>
    </citation>
    <scope>NUCLEOTIDE SEQUENCE [LARGE SCALE GENOMIC DNA]</scope>
    <source>
        <strain evidence="2 3">ISO32</strain>
    </source>
</reference>
<accession>A0ABM8FMH3</accession>
<dbReference type="RefSeq" id="WP_286336532.1">
    <property type="nucleotide sequence ID" value="NZ_AP027370.1"/>
</dbReference>
<name>A0ABM8FMH3_9BACT</name>
<dbReference type="EMBL" id="AP027370">
    <property type="protein sequence ID" value="BDY13583.1"/>
    <property type="molecule type" value="Genomic_DNA"/>
</dbReference>
<protein>
    <submittedName>
        <fullName evidence="2">Uncharacterized protein</fullName>
    </submittedName>
</protein>
<evidence type="ECO:0000313" key="2">
    <source>
        <dbReference type="EMBL" id="BDY13583.1"/>
    </source>
</evidence>
<organism evidence="2 3">
    <name type="scientific">Hydrogenimonas cancrithermarum</name>
    <dbReference type="NCBI Taxonomy" id="2993563"/>
    <lineage>
        <taxon>Bacteria</taxon>
        <taxon>Pseudomonadati</taxon>
        <taxon>Campylobacterota</taxon>
        <taxon>Epsilonproteobacteria</taxon>
        <taxon>Campylobacterales</taxon>
        <taxon>Hydrogenimonadaceae</taxon>
        <taxon>Hydrogenimonas</taxon>
    </lineage>
</organism>
<evidence type="ECO:0000313" key="3">
    <source>
        <dbReference type="Proteomes" id="UP001321445"/>
    </source>
</evidence>
<dbReference type="PROSITE" id="PS51257">
    <property type="entry name" value="PROKAR_LIPOPROTEIN"/>
    <property type="match status" value="1"/>
</dbReference>